<dbReference type="InterPro" id="IPR042092">
    <property type="entry name" value="PsdUridine_s_RsuA/RluB/E/F_cat"/>
</dbReference>
<comment type="caution">
    <text evidence="7">The sequence shown here is derived from an EMBL/GenBank/DDBJ whole genome shotgun (WGS) entry which is preliminary data.</text>
</comment>
<dbReference type="InterPro" id="IPR020103">
    <property type="entry name" value="PsdUridine_synth_cat_dom_sf"/>
</dbReference>
<evidence type="ECO:0000313" key="7">
    <source>
        <dbReference type="EMBL" id="MCY6957027.1"/>
    </source>
</evidence>
<protein>
    <recommendedName>
        <fullName evidence="5">Pseudouridine synthase</fullName>
        <ecNumber evidence="5">5.4.99.-</ecNumber>
    </recommendedName>
</protein>
<dbReference type="InterPro" id="IPR020094">
    <property type="entry name" value="TruA/RsuA/RluB/E/F_N"/>
</dbReference>
<reference evidence="7" key="1">
    <citation type="submission" date="2022-12" db="EMBL/GenBank/DDBJ databases">
        <title>Clostridium sp. nov., isolated from industrial wastewater.</title>
        <authorList>
            <person name="Jiayan W."/>
        </authorList>
    </citation>
    <scope>NUCLEOTIDE SEQUENCE</scope>
    <source>
        <strain evidence="7">ZC22-4</strain>
    </source>
</reference>
<dbReference type="EC" id="5.4.99.-" evidence="5"/>
<dbReference type="PANTHER" id="PTHR47683">
    <property type="entry name" value="PSEUDOURIDINE SYNTHASE FAMILY PROTEIN-RELATED"/>
    <property type="match status" value="1"/>
</dbReference>
<dbReference type="RefSeq" id="WP_268059388.1">
    <property type="nucleotide sequence ID" value="NZ_JAPQFJ010000001.1"/>
</dbReference>
<dbReference type="CDD" id="cd00165">
    <property type="entry name" value="S4"/>
    <property type="match status" value="1"/>
</dbReference>
<dbReference type="InterPro" id="IPR036986">
    <property type="entry name" value="S4_RNA-bd_sf"/>
</dbReference>
<organism evidence="7 8">
    <name type="scientific">Clostridium brassicae</name>
    <dbReference type="NCBI Taxonomy" id="2999072"/>
    <lineage>
        <taxon>Bacteria</taxon>
        <taxon>Bacillati</taxon>
        <taxon>Bacillota</taxon>
        <taxon>Clostridia</taxon>
        <taxon>Eubacteriales</taxon>
        <taxon>Clostridiaceae</taxon>
        <taxon>Clostridium</taxon>
    </lineage>
</organism>
<keyword evidence="8" id="KW-1185">Reference proteome</keyword>
<dbReference type="NCBIfam" id="TIGR00093">
    <property type="entry name" value="pseudouridine synthase"/>
    <property type="match status" value="1"/>
</dbReference>
<dbReference type="PROSITE" id="PS50889">
    <property type="entry name" value="S4"/>
    <property type="match status" value="1"/>
</dbReference>
<evidence type="ECO:0000259" key="6">
    <source>
        <dbReference type="SMART" id="SM00363"/>
    </source>
</evidence>
<dbReference type="CDD" id="cd02553">
    <property type="entry name" value="PseudoU_synth_RsuA"/>
    <property type="match status" value="1"/>
</dbReference>
<dbReference type="Pfam" id="PF00849">
    <property type="entry name" value="PseudoU_synth_2"/>
    <property type="match status" value="1"/>
</dbReference>
<keyword evidence="2 4" id="KW-0694">RNA-binding</keyword>
<evidence type="ECO:0000256" key="3">
    <source>
        <dbReference type="ARBA" id="ARBA00023235"/>
    </source>
</evidence>
<dbReference type="Gene3D" id="3.30.70.580">
    <property type="entry name" value="Pseudouridine synthase I, catalytic domain, N-terminal subdomain"/>
    <property type="match status" value="1"/>
</dbReference>
<feature type="domain" description="RNA-binding S4" evidence="6">
    <location>
        <begin position="2"/>
        <end position="60"/>
    </location>
</feature>
<dbReference type="InterPro" id="IPR050343">
    <property type="entry name" value="RsuA_PseudoU_synthase"/>
</dbReference>
<dbReference type="InterPro" id="IPR000748">
    <property type="entry name" value="PsdUridine_synth_RsuA/RluB/E/F"/>
</dbReference>
<evidence type="ECO:0000256" key="2">
    <source>
        <dbReference type="ARBA" id="ARBA00022884"/>
    </source>
</evidence>
<dbReference type="Pfam" id="PF01479">
    <property type="entry name" value="S4"/>
    <property type="match status" value="1"/>
</dbReference>
<sequence>MERLDKVLSNLGYGSRKEIKLLMKNGEVEVDGEVIKDSSIKVDPEKSIIKVSGEEINYREYIYIMMNKPAGVVSATFDNYDETVVDLLDYEDSVFNPFPVGRLDKDTEGLLLITNDGVLNHRLTSPKWHVDKLYYADIDKPLGEEDIKAFEKGIVLDDGYKCLPAKLEIISSSEDGSEVKVTIQEGKYHQVKRMFESLEKNVIYLKRMRMGNLILDENLDLGEYRELSEKELLELKDMLEMG</sequence>
<dbReference type="PANTHER" id="PTHR47683:SF4">
    <property type="entry name" value="PSEUDOURIDINE SYNTHASE"/>
    <property type="match status" value="1"/>
</dbReference>
<evidence type="ECO:0000313" key="8">
    <source>
        <dbReference type="Proteomes" id="UP001144612"/>
    </source>
</evidence>
<evidence type="ECO:0000256" key="1">
    <source>
        <dbReference type="ARBA" id="ARBA00008348"/>
    </source>
</evidence>
<accession>A0ABT4D438</accession>
<name>A0ABT4D438_9CLOT</name>
<keyword evidence="3 5" id="KW-0413">Isomerase</keyword>
<dbReference type="SMART" id="SM00363">
    <property type="entry name" value="S4"/>
    <property type="match status" value="1"/>
</dbReference>
<gene>
    <name evidence="7" type="ORF">OW729_00155</name>
</gene>
<dbReference type="Gene3D" id="3.30.70.1560">
    <property type="entry name" value="Alpha-L RNA-binding motif"/>
    <property type="match status" value="1"/>
</dbReference>
<proteinExistence type="inferred from homology"/>
<dbReference type="SUPFAM" id="SSF55120">
    <property type="entry name" value="Pseudouridine synthase"/>
    <property type="match status" value="1"/>
</dbReference>
<dbReference type="SUPFAM" id="SSF55174">
    <property type="entry name" value="Alpha-L RNA-binding motif"/>
    <property type="match status" value="1"/>
</dbReference>
<dbReference type="Gene3D" id="3.10.290.10">
    <property type="entry name" value="RNA-binding S4 domain"/>
    <property type="match status" value="1"/>
</dbReference>
<evidence type="ECO:0000256" key="5">
    <source>
        <dbReference type="RuleBase" id="RU003887"/>
    </source>
</evidence>
<comment type="similarity">
    <text evidence="1 5">Belongs to the pseudouridine synthase RsuA family.</text>
</comment>
<dbReference type="Proteomes" id="UP001144612">
    <property type="component" value="Unassembled WGS sequence"/>
</dbReference>
<dbReference type="InterPro" id="IPR006145">
    <property type="entry name" value="PsdUridine_synth_RsuA/RluA"/>
</dbReference>
<dbReference type="EMBL" id="JAPQFJ010000001">
    <property type="protein sequence ID" value="MCY6957027.1"/>
    <property type="molecule type" value="Genomic_DNA"/>
</dbReference>
<dbReference type="PROSITE" id="PS01149">
    <property type="entry name" value="PSI_RSU"/>
    <property type="match status" value="1"/>
</dbReference>
<dbReference type="InterPro" id="IPR002942">
    <property type="entry name" value="S4_RNA-bd"/>
</dbReference>
<dbReference type="InterPro" id="IPR018496">
    <property type="entry name" value="PsdUridine_synth_RsuA/RluB_CS"/>
</dbReference>
<evidence type="ECO:0000256" key="4">
    <source>
        <dbReference type="PROSITE-ProRule" id="PRU00182"/>
    </source>
</evidence>